<dbReference type="AlphaFoldDB" id="A0A2G2Z148"/>
<feature type="coiled-coil region" evidence="1">
    <location>
        <begin position="105"/>
        <end position="139"/>
    </location>
</feature>
<organism evidence="2 3">
    <name type="scientific">Capsicum annuum</name>
    <name type="common">Capsicum pepper</name>
    <dbReference type="NCBI Taxonomy" id="4072"/>
    <lineage>
        <taxon>Eukaryota</taxon>
        <taxon>Viridiplantae</taxon>
        <taxon>Streptophyta</taxon>
        <taxon>Embryophyta</taxon>
        <taxon>Tracheophyta</taxon>
        <taxon>Spermatophyta</taxon>
        <taxon>Magnoliopsida</taxon>
        <taxon>eudicotyledons</taxon>
        <taxon>Gunneridae</taxon>
        <taxon>Pentapetalae</taxon>
        <taxon>asterids</taxon>
        <taxon>lamiids</taxon>
        <taxon>Solanales</taxon>
        <taxon>Solanaceae</taxon>
        <taxon>Solanoideae</taxon>
        <taxon>Capsiceae</taxon>
        <taxon>Capsicum</taxon>
    </lineage>
</organism>
<dbReference type="Gramene" id="PHT75595">
    <property type="protein sequence ID" value="PHT75595"/>
    <property type="gene ID" value="T459_19117"/>
</dbReference>
<accession>A0A2G2Z148</accession>
<dbReference type="Proteomes" id="UP000222542">
    <property type="component" value="Unassembled WGS sequence"/>
</dbReference>
<proteinExistence type="predicted"/>
<comment type="caution">
    <text evidence="2">The sequence shown here is derived from an EMBL/GenBank/DDBJ whole genome shotgun (WGS) entry which is preliminary data.</text>
</comment>
<evidence type="ECO:0000313" key="3">
    <source>
        <dbReference type="Proteomes" id="UP000222542"/>
    </source>
</evidence>
<keyword evidence="1" id="KW-0175">Coiled coil</keyword>
<evidence type="ECO:0000313" key="2">
    <source>
        <dbReference type="EMBL" id="PHT75595.1"/>
    </source>
</evidence>
<gene>
    <name evidence="2" type="ORF">T459_19117</name>
</gene>
<protein>
    <submittedName>
        <fullName evidence="2">Uncharacterized protein</fullName>
    </submittedName>
</protein>
<dbReference type="EMBL" id="AYRZ02000007">
    <property type="protein sequence ID" value="PHT75595.1"/>
    <property type="molecule type" value="Genomic_DNA"/>
</dbReference>
<evidence type="ECO:0000256" key="1">
    <source>
        <dbReference type="SAM" id="Coils"/>
    </source>
</evidence>
<reference evidence="2 3" key="1">
    <citation type="journal article" date="2014" name="Nat. Genet.">
        <title>Genome sequence of the hot pepper provides insights into the evolution of pungency in Capsicum species.</title>
        <authorList>
            <person name="Kim S."/>
            <person name="Park M."/>
            <person name="Yeom S.I."/>
            <person name="Kim Y.M."/>
            <person name="Lee J.M."/>
            <person name="Lee H.A."/>
            <person name="Seo E."/>
            <person name="Choi J."/>
            <person name="Cheong K."/>
            <person name="Kim K.T."/>
            <person name="Jung K."/>
            <person name="Lee G.W."/>
            <person name="Oh S.K."/>
            <person name="Bae C."/>
            <person name="Kim S.B."/>
            <person name="Lee H.Y."/>
            <person name="Kim S.Y."/>
            <person name="Kim M.S."/>
            <person name="Kang B.C."/>
            <person name="Jo Y.D."/>
            <person name="Yang H.B."/>
            <person name="Jeong H.J."/>
            <person name="Kang W.H."/>
            <person name="Kwon J.K."/>
            <person name="Shin C."/>
            <person name="Lim J.Y."/>
            <person name="Park J.H."/>
            <person name="Huh J.H."/>
            <person name="Kim J.S."/>
            <person name="Kim B.D."/>
            <person name="Cohen O."/>
            <person name="Paran I."/>
            <person name="Suh M.C."/>
            <person name="Lee S.B."/>
            <person name="Kim Y.K."/>
            <person name="Shin Y."/>
            <person name="Noh S.J."/>
            <person name="Park J."/>
            <person name="Seo Y.S."/>
            <person name="Kwon S.Y."/>
            <person name="Kim H.A."/>
            <person name="Park J.M."/>
            <person name="Kim H.J."/>
            <person name="Choi S.B."/>
            <person name="Bosland P.W."/>
            <person name="Reeves G."/>
            <person name="Jo S.H."/>
            <person name="Lee B.W."/>
            <person name="Cho H.T."/>
            <person name="Choi H.S."/>
            <person name="Lee M.S."/>
            <person name="Yu Y."/>
            <person name="Do Choi Y."/>
            <person name="Park B.S."/>
            <person name="van Deynze A."/>
            <person name="Ashrafi H."/>
            <person name="Hill T."/>
            <person name="Kim W.T."/>
            <person name="Pai H.S."/>
            <person name="Ahn H.K."/>
            <person name="Yeam I."/>
            <person name="Giovannoni J.J."/>
            <person name="Rose J.K."/>
            <person name="Sorensen I."/>
            <person name="Lee S.J."/>
            <person name="Kim R.W."/>
            <person name="Choi I.Y."/>
            <person name="Choi B.S."/>
            <person name="Lim J.S."/>
            <person name="Lee Y.H."/>
            <person name="Choi D."/>
        </authorList>
    </citation>
    <scope>NUCLEOTIDE SEQUENCE [LARGE SCALE GENOMIC DNA]</scope>
    <source>
        <strain evidence="3">cv. CM334</strain>
    </source>
</reference>
<dbReference type="OMA" id="NESIGGP"/>
<sequence>MKAWASICTKLVGFTPNHAFSIQDNIEFILNDMNGMGADISPLQNLLGSFFGIATSYDQTRSILVDKTKKIKESEPYLKDKEHFEIVSRERDEKSKKILSSWKSLEKARKKVKKLKAHRDTAKQEVAEMESKVSAVEEEFSKCSEASLATKNASKVVEKKKQVLEAAL</sequence>
<keyword evidence="3" id="KW-1185">Reference proteome</keyword>
<name>A0A2G2Z148_CAPAN</name>
<reference evidence="2 3" key="2">
    <citation type="journal article" date="2017" name="Genome Biol.">
        <title>New reference genome sequences of hot pepper reveal the massive evolution of plant disease-resistance genes by retroduplication.</title>
        <authorList>
            <person name="Kim S."/>
            <person name="Park J."/>
            <person name="Yeom S.I."/>
            <person name="Kim Y.M."/>
            <person name="Seo E."/>
            <person name="Kim K.T."/>
            <person name="Kim M.S."/>
            <person name="Lee J.M."/>
            <person name="Cheong K."/>
            <person name="Shin H.S."/>
            <person name="Kim S.B."/>
            <person name="Han K."/>
            <person name="Lee J."/>
            <person name="Park M."/>
            <person name="Lee H.A."/>
            <person name="Lee H.Y."/>
            <person name="Lee Y."/>
            <person name="Oh S."/>
            <person name="Lee J.H."/>
            <person name="Choi E."/>
            <person name="Choi E."/>
            <person name="Lee S.E."/>
            <person name="Jeon J."/>
            <person name="Kim H."/>
            <person name="Choi G."/>
            <person name="Song H."/>
            <person name="Lee J."/>
            <person name="Lee S.C."/>
            <person name="Kwon J.K."/>
            <person name="Lee H.Y."/>
            <person name="Koo N."/>
            <person name="Hong Y."/>
            <person name="Kim R.W."/>
            <person name="Kang W.H."/>
            <person name="Huh J.H."/>
            <person name="Kang B.C."/>
            <person name="Yang T.J."/>
            <person name="Lee Y.H."/>
            <person name="Bennetzen J.L."/>
            <person name="Choi D."/>
        </authorList>
    </citation>
    <scope>NUCLEOTIDE SEQUENCE [LARGE SCALE GENOMIC DNA]</scope>
    <source>
        <strain evidence="3">cv. CM334</strain>
    </source>
</reference>